<evidence type="ECO:0000256" key="11">
    <source>
        <dbReference type="PROSITE-ProRule" id="PRU00278"/>
    </source>
</evidence>
<evidence type="ECO:0000256" key="6">
    <source>
        <dbReference type="ARBA" id="ARBA00023136"/>
    </source>
</evidence>
<dbReference type="OrthoDB" id="9812372at2"/>
<dbReference type="Gene3D" id="3.10.50.40">
    <property type="match status" value="1"/>
</dbReference>
<comment type="similarity">
    <text evidence="8">Belongs to the PpiD chaperone family.</text>
</comment>
<comment type="subcellular location">
    <subcellularLocation>
        <location evidence="1">Cell inner membrane</location>
        <topology evidence="1">Single-pass type II membrane protein</topology>
        <orientation evidence="1">Periplasmic side</orientation>
    </subcellularLocation>
</comment>
<dbReference type="PANTHER" id="PTHR47529:SF1">
    <property type="entry name" value="PERIPLASMIC CHAPERONE PPID"/>
    <property type="match status" value="1"/>
</dbReference>
<dbReference type="RefSeq" id="WP_090249349.1">
    <property type="nucleotide sequence ID" value="NZ_FOAA01000001.1"/>
</dbReference>
<keyword evidence="7" id="KW-0143">Chaperone</keyword>
<proteinExistence type="inferred from homology"/>
<evidence type="ECO:0000256" key="9">
    <source>
        <dbReference type="ARBA" id="ARBA00040743"/>
    </source>
</evidence>
<dbReference type="SUPFAM" id="SSF54534">
    <property type="entry name" value="FKBP-like"/>
    <property type="match status" value="1"/>
</dbReference>
<keyword evidence="11" id="KW-0697">Rotamase</keyword>
<keyword evidence="2" id="KW-1003">Cell membrane</keyword>
<dbReference type="Pfam" id="PF00639">
    <property type="entry name" value="Rotamase"/>
    <property type="match status" value="1"/>
</dbReference>
<keyword evidence="6 13" id="KW-0472">Membrane</keyword>
<evidence type="ECO:0000256" key="5">
    <source>
        <dbReference type="ARBA" id="ARBA00022989"/>
    </source>
</evidence>
<dbReference type="InterPro" id="IPR023058">
    <property type="entry name" value="PPIase_PpiC_CS"/>
</dbReference>
<keyword evidence="4 13" id="KW-0812">Transmembrane</keyword>
<accession>A0A1H7EYL5</accession>
<keyword evidence="11 15" id="KW-0413">Isomerase</keyword>
<organism evidence="15 16">
    <name type="scientific">Ectothiorhodospira marina</name>
    <dbReference type="NCBI Taxonomy" id="1396821"/>
    <lineage>
        <taxon>Bacteria</taxon>
        <taxon>Pseudomonadati</taxon>
        <taxon>Pseudomonadota</taxon>
        <taxon>Gammaproteobacteria</taxon>
        <taxon>Chromatiales</taxon>
        <taxon>Ectothiorhodospiraceae</taxon>
        <taxon>Ectothiorhodospira</taxon>
    </lineage>
</organism>
<reference evidence="16" key="1">
    <citation type="submission" date="2016-10" db="EMBL/GenBank/DDBJ databases">
        <authorList>
            <person name="Varghese N."/>
            <person name="Submissions S."/>
        </authorList>
    </citation>
    <scope>NUCLEOTIDE SEQUENCE [LARGE SCALE GENOMIC DNA]</scope>
    <source>
        <strain evidence="16">DSM 241</strain>
    </source>
</reference>
<feature type="transmembrane region" description="Helical" evidence="13">
    <location>
        <begin position="12"/>
        <end position="30"/>
    </location>
</feature>
<evidence type="ECO:0000313" key="15">
    <source>
        <dbReference type="EMBL" id="SEK18694.1"/>
    </source>
</evidence>
<evidence type="ECO:0000256" key="2">
    <source>
        <dbReference type="ARBA" id="ARBA00022475"/>
    </source>
</evidence>
<evidence type="ECO:0000256" key="4">
    <source>
        <dbReference type="ARBA" id="ARBA00022692"/>
    </source>
</evidence>
<dbReference type="PROSITE" id="PS50198">
    <property type="entry name" value="PPIC_PPIASE_2"/>
    <property type="match status" value="1"/>
</dbReference>
<dbReference type="GO" id="GO:0003755">
    <property type="term" value="F:peptidyl-prolyl cis-trans isomerase activity"/>
    <property type="evidence" value="ECO:0007669"/>
    <property type="project" value="UniProtKB-KW"/>
</dbReference>
<keyword evidence="5 13" id="KW-1133">Transmembrane helix</keyword>
<gene>
    <name evidence="15" type="ORF">SAMN05444515_10132</name>
</gene>
<name>A0A1H7EYL5_9GAMM</name>
<evidence type="ECO:0000256" key="3">
    <source>
        <dbReference type="ARBA" id="ARBA00022519"/>
    </source>
</evidence>
<dbReference type="PANTHER" id="PTHR47529">
    <property type="entry name" value="PEPTIDYL-PROLYL CIS-TRANS ISOMERASE D"/>
    <property type="match status" value="1"/>
</dbReference>
<dbReference type="Gene3D" id="1.10.4030.10">
    <property type="entry name" value="Porin chaperone SurA, peptide-binding domain"/>
    <property type="match status" value="1"/>
</dbReference>
<dbReference type="InterPro" id="IPR046357">
    <property type="entry name" value="PPIase_dom_sf"/>
</dbReference>
<keyword evidence="16" id="KW-1185">Reference proteome</keyword>
<protein>
    <recommendedName>
        <fullName evidence="9">Periplasmic chaperone PpiD</fullName>
    </recommendedName>
    <alternativeName>
        <fullName evidence="10">Periplasmic folding chaperone</fullName>
    </alternativeName>
</protein>
<feature type="domain" description="PpiC" evidence="14">
    <location>
        <begin position="265"/>
        <end position="367"/>
    </location>
</feature>
<dbReference type="InterPro" id="IPR052029">
    <property type="entry name" value="PpiD_chaperone"/>
</dbReference>
<evidence type="ECO:0000256" key="7">
    <source>
        <dbReference type="ARBA" id="ARBA00023186"/>
    </source>
</evidence>
<dbReference type="GO" id="GO:0005886">
    <property type="term" value="C:plasma membrane"/>
    <property type="evidence" value="ECO:0007669"/>
    <property type="project" value="UniProtKB-SubCell"/>
</dbReference>
<dbReference type="PROSITE" id="PS01096">
    <property type="entry name" value="PPIC_PPIASE_1"/>
    <property type="match status" value="1"/>
</dbReference>
<dbReference type="Proteomes" id="UP000199256">
    <property type="component" value="Unassembled WGS sequence"/>
</dbReference>
<dbReference type="Pfam" id="PF13624">
    <property type="entry name" value="SurA_N_3"/>
    <property type="match status" value="1"/>
</dbReference>
<evidence type="ECO:0000313" key="16">
    <source>
        <dbReference type="Proteomes" id="UP000199256"/>
    </source>
</evidence>
<evidence type="ECO:0000256" key="13">
    <source>
        <dbReference type="SAM" id="Phobius"/>
    </source>
</evidence>
<dbReference type="InterPro" id="IPR027304">
    <property type="entry name" value="Trigger_fact/SurA_dom_sf"/>
</dbReference>
<evidence type="ECO:0000256" key="8">
    <source>
        <dbReference type="ARBA" id="ARBA00038408"/>
    </source>
</evidence>
<evidence type="ECO:0000256" key="1">
    <source>
        <dbReference type="ARBA" id="ARBA00004382"/>
    </source>
</evidence>
<feature type="coiled-coil region" evidence="12">
    <location>
        <begin position="230"/>
        <end position="299"/>
    </location>
</feature>
<evidence type="ECO:0000256" key="12">
    <source>
        <dbReference type="SAM" id="Coils"/>
    </source>
</evidence>
<dbReference type="SUPFAM" id="SSF109998">
    <property type="entry name" value="Triger factor/SurA peptide-binding domain-like"/>
    <property type="match status" value="1"/>
</dbReference>
<dbReference type="AlphaFoldDB" id="A0A1H7EYL5"/>
<evidence type="ECO:0000259" key="14">
    <source>
        <dbReference type="PROSITE" id="PS50198"/>
    </source>
</evidence>
<dbReference type="InterPro" id="IPR000297">
    <property type="entry name" value="PPIase_PpiC"/>
</dbReference>
<dbReference type="EMBL" id="FOAA01000001">
    <property type="protein sequence ID" value="SEK18694.1"/>
    <property type="molecule type" value="Genomic_DNA"/>
</dbReference>
<sequence>MLLKIRDKASGWFAYAIIIMIAIPFALWGVQEYFGGGARLVAAEVNGVEITTRDLQREVQRQRDQMAQFFGGRLPDGVLDEDALREHALQSVIRRELVRQMVDERGISISQQAVARELAGIEVFHENGAFDPERYQRLLDAQRISRAAFEADVAQGLRVEQFEAGVRNSALVTDAEVREYLRLSNQERTLSYFVIPAEEYARDVEIDDAQVQAYYAQHEERFRTPERVRLRYVELDLDRLESELNVSESELRRQYRQQLDRYTSPEERRAAHILVRVPGDADEAQVEALRAKARELRARIEAGEGFETVAREASEDDFTAEEGGDLGYLQRGDLGSALDGVLFTMDEGEISQPVQTREGFHILRLTDIQPAESEPFEVVRDEVEQELRARQVESRQIELIEQMITQAYENPRSLAAVADATGLEIRETDWLTREEGEGIGQYEPVRQAAFSAPVLQEERNSDLLELPDGRSLVIRVGEHAPSTPRPVEEVEDRIRELIRAEESSRLAREAGETLLQALREGEALSQVTQGLPGELEENQTVTREGAQVPGEILDTAFSLSDPQEGEPTVGGVSLDGGDYALVTLQAVTNVEPDQRELESARSHLRGLYGALDFEAVLESLEAQADITIHQDNL</sequence>
<keyword evidence="3" id="KW-0997">Cell inner membrane</keyword>
<dbReference type="STRING" id="1396821.SAMN05444515_10132"/>
<keyword evidence="12" id="KW-0175">Coiled coil</keyword>
<evidence type="ECO:0000256" key="10">
    <source>
        <dbReference type="ARBA" id="ARBA00042775"/>
    </source>
</evidence>